<dbReference type="InterPro" id="IPR036291">
    <property type="entry name" value="NAD(P)-bd_dom_sf"/>
</dbReference>
<dbReference type="UniPathway" id="UPA00214"/>
<dbReference type="CDD" id="cd05247">
    <property type="entry name" value="UDP_G4E_1_SDR_e"/>
    <property type="match status" value="1"/>
</dbReference>
<comment type="catalytic activity">
    <reaction evidence="1 10">
        <text>UDP-alpha-D-glucose = UDP-alpha-D-galactose</text>
        <dbReference type="Rhea" id="RHEA:22168"/>
        <dbReference type="ChEBI" id="CHEBI:58885"/>
        <dbReference type="ChEBI" id="CHEBI:66914"/>
        <dbReference type="EC" id="5.1.3.2"/>
    </reaction>
</comment>
<dbReference type="FunFam" id="3.90.25.10:FF:000028">
    <property type="entry name" value="UDP-glucose 4-epimerase GalE"/>
    <property type="match status" value="1"/>
</dbReference>
<dbReference type="Gene3D" id="3.90.25.10">
    <property type="entry name" value="UDP-galactose 4-epimerase, domain 1"/>
    <property type="match status" value="1"/>
</dbReference>
<dbReference type="STRING" id="497964.CfE428DRAFT_2042"/>
<sequence length="323" mass="35880">MKIFVTGGAGYIGSICVEQLLEAGHQVTVFDNLTEGHRKAVDSRAELIIGDLQKECDIHDAMEHARPDAVMHFAANALVGESMENPSKYFRNNVYGGLNLLDAMVAVGVKKFVFSSTCATFGPPDRLPIDETLPQRPINPYGESKLMFEKILRWYDEIHGLKFVALRYFNAAGATERFGEDHRIETHLIPNVLKVALGQRENVQIFGTDYETPDGTCIRDYIHIVDLAQAHMLALGTKESAFYNLGTGGGTSVREIIATCEKVTGKKIPVVEKARRPGDPARLIAGSDKVQRELGWKPKYQAIDKIIESAWAWHVRHPNGYGD</sequence>
<evidence type="ECO:0000256" key="8">
    <source>
        <dbReference type="ARBA" id="ARBA00023235"/>
    </source>
</evidence>
<dbReference type="InterPro" id="IPR001509">
    <property type="entry name" value="Epimerase_deHydtase"/>
</dbReference>
<evidence type="ECO:0000313" key="12">
    <source>
        <dbReference type="EMBL" id="EDY20118.1"/>
    </source>
</evidence>
<reference evidence="12 13" key="1">
    <citation type="journal article" date="2011" name="J. Bacteriol.">
        <title>Genome sequence of Chthoniobacter flavus Ellin428, an aerobic heterotrophic soil bacterium.</title>
        <authorList>
            <person name="Kant R."/>
            <person name="van Passel M.W."/>
            <person name="Palva A."/>
            <person name="Lucas S."/>
            <person name="Lapidus A."/>
            <person name="Glavina Del Rio T."/>
            <person name="Dalin E."/>
            <person name="Tice H."/>
            <person name="Bruce D."/>
            <person name="Goodwin L."/>
            <person name="Pitluck S."/>
            <person name="Larimer F.W."/>
            <person name="Land M.L."/>
            <person name="Hauser L."/>
            <person name="Sangwan P."/>
            <person name="de Vos W.M."/>
            <person name="Janssen P.H."/>
            <person name="Smidt H."/>
        </authorList>
    </citation>
    <scope>NUCLEOTIDE SEQUENCE [LARGE SCALE GENOMIC DNA]</scope>
    <source>
        <strain evidence="12 13">Ellin428</strain>
    </source>
</reference>
<gene>
    <name evidence="12" type="ORF">CfE428DRAFT_2042</name>
</gene>
<dbReference type="EMBL" id="ABVL01000005">
    <property type="protein sequence ID" value="EDY20118.1"/>
    <property type="molecule type" value="Genomic_DNA"/>
</dbReference>
<proteinExistence type="inferred from homology"/>
<dbReference type="FunCoup" id="B4CZF4">
    <property type="interactions" value="411"/>
</dbReference>
<name>B4CZF4_9BACT</name>
<dbReference type="Gene3D" id="3.40.50.720">
    <property type="entry name" value="NAD(P)-binding Rossmann-like Domain"/>
    <property type="match status" value="1"/>
</dbReference>
<dbReference type="GO" id="GO:0003978">
    <property type="term" value="F:UDP-glucose 4-epimerase activity"/>
    <property type="evidence" value="ECO:0007669"/>
    <property type="project" value="UniProtKB-UniRule"/>
</dbReference>
<comment type="similarity">
    <text evidence="4 10">Belongs to the NAD(P)-dependent epimerase/dehydratase family.</text>
</comment>
<dbReference type="InterPro" id="IPR005886">
    <property type="entry name" value="UDP_G4E"/>
</dbReference>
<dbReference type="EC" id="5.1.3.2" evidence="5 10"/>
<dbReference type="RefSeq" id="WP_006979367.1">
    <property type="nucleotide sequence ID" value="NZ_ABVL01000005.1"/>
</dbReference>
<comment type="subunit">
    <text evidence="10">Homodimer.</text>
</comment>
<dbReference type="eggNOG" id="COG1087">
    <property type="taxonomic scope" value="Bacteria"/>
</dbReference>
<dbReference type="PANTHER" id="PTHR43725:SF53">
    <property type="entry name" value="UDP-ARABINOSE 4-EPIMERASE 1"/>
    <property type="match status" value="1"/>
</dbReference>
<evidence type="ECO:0000256" key="9">
    <source>
        <dbReference type="ARBA" id="ARBA00023277"/>
    </source>
</evidence>
<evidence type="ECO:0000256" key="7">
    <source>
        <dbReference type="ARBA" id="ARBA00023027"/>
    </source>
</evidence>
<keyword evidence="7 10" id="KW-0520">NAD</keyword>
<evidence type="ECO:0000313" key="13">
    <source>
        <dbReference type="Proteomes" id="UP000005824"/>
    </source>
</evidence>
<dbReference type="GO" id="GO:0033499">
    <property type="term" value="P:galactose catabolic process via UDP-galactose, Leloir pathway"/>
    <property type="evidence" value="ECO:0007669"/>
    <property type="project" value="TreeGrafter"/>
</dbReference>
<keyword evidence="8 10" id="KW-0413">Isomerase</keyword>
<evidence type="ECO:0000256" key="5">
    <source>
        <dbReference type="ARBA" id="ARBA00013189"/>
    </source>
</evidence>
<dbReference type="AlphaFoldDB" id="B4CZF4"/>
<evidence type="ECO:0000259" key="11">
    <source>
        <dbReference type="Pfam" id="PF01370"/>
    </source>
</evidence>
<evidence type="ECO:0000256" key="10">
    <source>
        <dbReference type="RuleBase" id="RU366046"/>
    </source>
</evidence>
<comment type="cofactor">
    <cofactor evidence="2 10">
        <name>NAD(+)</name>
        <dbReference type="ChEBI" id="CHEBI:57540"/>
    </cofactor>
</comment>
<comment type="caution">
    <text evidence="12">The sequence shown here is derived from an EMBL/GenBank/DDBJ whole genome shotgun (WGS) entry which is preliminary data.</text>
</comment>
<organism evidence="12 13">
    <name type="scientific">Chthoniobacter flavus Ellin428</name>
    <dbReference type="NCBI Taxonomy" id="497964"/>
    <lineage>
        <taxon>Bacteria</taxon>
        <taxon>Pseudomonadati</taxon>
        <taxon>Verrucomicrobiota</taxon>
        <taxon>Spartobacteria</taxon>
        <taxon>Chthoniobacterales</taxon>
        <taxon>Chthoniobacteraceae</taxon>
        <taxon>Chthoniobacter</taxon>
    </lineage>
</organism>
<evidence type="ECO:0000256" key="3">
    <source>
        <dbReference type="ARBA" id="ARBA00004947"/>
    </source>
</evidence>
<dbReference type="Pfam" id="PF01370">
    <property type="entry name" value="Epimerase"/>
    <property type="match status" value="1"/>
</dbReference>
<feature type="domain" description="NAD-dependent epimerase/dehydratase" evidence="11">
    <location>
        <begin position="3"/>
        <end position="246"/>
    </location>
</feature>
<accession>B4CZF4</accession>
<protein>
    <recommendedName>
        <fullName evidence="6 10">UDP-glucose 4-epimerase</fullName>
        <ecNumber evidence="5 10">5.1.3.2</ecNumber>
    </recommendedName>
</protein>
<evidence type="ECO:0000256" key="1">
    <source>
        <dbReference type="ARBA" id="ARBA00000083"/>
    </source>
</evidence>
<comment type="pathway">
    <text evidence="3 10">Carbohydrate metabolism; galactose metabolism.</text>
</comment>
<dbReference type="Proteomes" id="UP000005824">
    <property type="component" value="Unassembled WGS sequence"/>
</dbReference>
<dbReference type="NCBIfam" id="TIGR01179">
    <property type="entry name" value="galE"/>
    <property type="match status" value="1"/>
</dbReference>
<evidence type="ECO:0000256" key="4">
    <source>
        <dbReference type="ARBA" id="ARBA00007637"/>
    </source>
</evidence>
<dbReference type="PANTHER" id="PTHR43725">
    <property type="entry name" value="UDP-GLUCOSE 4-EPIMERASE"/>
    <property type="match status" value="1"/>
</dbReference>
<keyword evidence="9 10" id="KW-0119">Carbohydrate metabolism</keyword>
<keyword evidence="13" id="KW-1185">Reference proteome</keyword>
<evidence type="ECO:0000256" key="6">
    <source>
        <dbReference type="ARBA" id="ARBA00018569"/>
    </source>
</evidence>
<evidence type="ECO:0000256" key="2">
    <source>
        <dbReference type="ARBA" id="ARBA00001911"/>
    </source>
</evidence>
<dbReference type="InParanoid" id="B4CZF4"/>
<dbReference type="SUPFAM" id="SSF51735">
    <property type="entry name" value="NAD(P)-binding Rossmann-fold domains"/>
    <property type="match status" value="1"/>
</dbReference>